<comment type="caution">
    <text evidence="1">The sequence shown here is derived from an EMBL/GenBank/DDBJ whole genome shotgun (WGS) entry which is preliminary data.</text>
</comment>
<dbReference type="EMBL" id="CM027681">
    <property type="protein sequence ID" value="KAG0543310.1"/>
    <property type="molecule type" value="Genomic_DNA"/>
</dbReference>
<sequence>MMIVVPFLQNGHFSVYVINFNHHRVDILDPNDWKLIGDGWKQAHKGMVQYRNNKGQWCRLMMRRLNEAIQVARPDSRIPKFGNYKCELLHDIHKQRIGSNDCGFYCMWHMEYYDANTAKVLWPYSLRSDVLQFIVFHEANEQKELPEEIEQLRPPF</sequence>
<evidence type="ECO:0000313" key="2">
    <source>
        <dbReference type="Proteomes" id="UP000807115"/>
    </source>
</evidence>
<evidence type="ECO:0000313" key="1">
    <source>
        <dbReference type="EMBL" id="KAG0543310.1"/>
    </source>
</evidence>
<dbReference type="AlphaFoldDB" id="A0A921UU38"/>
<dbReference type="Gramene" id="EER98733">
    <property type="protein sequence ID" value="EER98733"/>
    <property type="gene ID" value="SORBI_3002G170500"/>
</dbReference>
<accession>A0A921UU38</accession>
<organism evidence="1 2">
    <name type="scientific">Sorghum bicolor</name>
    <name type="common">Sorghum</name>
    <name type="synonym">Sorghum vulgare</name>
    <dbReference type="NCBI Taxonomy" id="4558"/>
    <lineage>
        <taxon>Eukaryota</taxon>
        <taxon>Viridiplantae</taxon>
        <taxon>Streptophyta</taxon>
        <taxon>Embryophyta</taxon>
        <taxon>Tracheophyta</taxon>
        <taxon>Spermatophyta</taxon>
        <taxon>Magnoliopsida</taxon>
        <taxon>Liliopsida</taxon>
        <taxon>Poales</taxon>
        <taxon>Poaceae</taxon>
        <taxon>PACMAD clade</taxon>
        <taxon>Panicoideae</taxon>
        <taxon>Andropogonodae</taxon>
        <taxon>Andropogoneae</taxon>
        <taxon>Sorghinae</taxon>
        <taxon>Sorghum</taxon>
    </lineage>
</organism>
<dbReference type="Gene3D" id="3.40.395.10">
    <property type="entry name" value="Adenoviral Proteinase, Chain A"/>
    <property type="match status" value="1"/>
</dbReference>
<name>A0A921UU38_SORBI</name>
<dbReference type="SUPFAM" id="SSF54001">
    <property type="entry name" value="Cysteine proteinases"/>
    <property type="match status" value="1"/>
</dbReference>
<evidence type="ECO:0008006" key="3">
    <source>
        <dbReference type="Google" id="ProtNLM"/>
    </source>
</evidence>
<reference evidence="1" key="1">
    <citation type="journal article" date="2019" name="BMC Genomics">
        <title>A new reference genome for Sorghum bicolor reveals high levels of sequence similarity between sweet and grain genotypes: implications for the genetics of sugar metabolism.</title>
        <authorList>
            <person name="Cooper E.A."/>
            <person name="Brenton Z.W."/>
            <person name="Flinn B.S."/>
            <person name="Jenkins J."/>
            <person name="Shu S."/>
            <person name="Flowers D."/>
            <person name="Luo F."/>
            <person name="Wang Y."/>
            <person name="Xia P."/>
            <person name="Barry K."/>
            <person name="Daum C."/>
            <person name="Lipzen A."/>
            <person name="Yoshinaga Y."/>
            <person name="Schmutz J."/>
            <person name="Saski C."/>
            <person name="Vermerris W."/>
            <person name="Kresovich S."/>
        </authorList>
    </citation>
    <scope>NUCLEOTIDE SEQUENCE</scope>
</reference>
<reference evidence="1" key="2">
    <citation type="submission" date="2020-10" db="EMBL/GenBank/DDBJ databases">
        <authorList>
            <person name="Cooper E.A."/>
            <person name="Brenton Z.W."/>
            <person name="Flinn B.S."/>
            <person name="Jenkins J."/>
            <person name="Shu S."/>
            <person name="Flowers D."/>
            <person name="Luo F."/>
            <person name="Wang Y."/>
            <person name="Xia P."/>
            <person name="Barry K."/>
            <person name="Daum C."/>
            <person name="Lipzen A."/>
            <person name="Yoshinaga Y."/>
            <person name="Schmutz J."/>
            <person name="Saski C."/>
            <person name="Vermerris W."/>
            <person name="Kresovich S."/>
        </authorList>
    </citation>
    <scope>NUCLEOTIDE SEQUENCE</scope>
</reference>
<dbReference type="InterPro" id="IPR038765">
    <property type="entry name" value="Papain-like_cys_pep_sf"/>
</dbReference>
<proteinExistence type="predicted"/>
<dbReference type="Proteomes" id="UP000807115">
    <property type="component" value="Chromosome 2"/>
</dbReference>
<gene>
    <name evidence="1" type="ORF">BDA96_02G178800</name>
</gene>
<protein>
    <recommendedName>
        <fullName evidence="3">Ubiquitin-like protease family profile domain-containing protein</fullName>
    </recommendedName>
</protein>